<dbReference type="SUPFAM" id="SSF160379">
    <property type="entry name" value="SP0830-like"/>
    <property type="match status" value="1"/>
</dbReference>
<dbReference type="PANTHER" id="PTHR36439">
    <property type="entry name" value="BLL4334 PROTEIN"/>
    <property type="match status" value="1"/>
</dbReference>
<reference evidence="2" key="1">
    <citation type="submission" date="2018-07" db="EMBL/GenBank/DDBJ databases">
        <authorList>
            <person name="Peiro R."/>
            <person name="Begona"/>
            <person name="Cbmso G."/>
            <person name="Lopez M."/>
            <person name="Gonzalez S."/>
        </authorList>
    </citation>
    <scope>NUCLEOTIDE SEQUENCE [LARGE SCALE GENOMIC DNA]</scope>
</reference>
<sequence length="173" mass="18382">MPVYVALLRAINVGGTGKLPMAELKSLCEGLGFADVSTFIQSGNVVFRDSGDPVTIAARLDAALAERLGKPPGVFLRRPGELAAVAKANPFAAMEPSRVLVSFFAEPVPEDALYGLVAPDGEEVVALDREIFVHYPIGSGRSRLKLPVLKAGTSRNINSVEKLRDIALALERG</sequence>
<keyword evidence="2" id="KW-1185">Reference proteome</keyword>
<dbReference type="Gene3D" id="3.30.70.1280">
    <property type="entry name" value="SP0830-like domains"/>
    <property type="match status" value="1"/>
</dbReference>
<evidence type="ECO:0008006" key="3">
    <source>
        <dbReference type="Google" id="ProtNLM"/>
    </source>
</evidence>
<dbReference type="STRING" id="1336235.GCA_000518785_04355"/>
<dbReference type="PIRSF" id="PIRSF008502">
    <property type="entry name" value="UCP008502"/>
    <property type="match status" value="1"/>
</dbReference>
<dbReference type="AlphaFoldDB" id="A0A376AL35"/>
<evidence type="ECO:0000313" key="2">
    <source>
        <dbReference type="Proteomes" id="UP000254764"/>
    </source>
</evidence>
<organism evidence="1 2">
    <name type="scientific">Ciceribacter selenitireducens ATCC BAA-1503</name>
    <dbReference type="NCBI Taxonomy" id="1336235"/>
    <lineage>
        <taxon>Bacteria</taxon>
        <taxon>Pseudomonadati</taxon>
        <taxon>Pseudomonadota</taxon>
        <taxon>Alphaproteobacteria</taxon>
        <taxon>Hyphomicrobiales</taxon>
        <taxon>Rhizobiaceae</taxon>
        <taxon>Ciceribacter</taxon>
    </lineage>
</organism>
<dbReference type="InterPro" id="IPR012545">
    <property type="entry name" value="DUF1697"/>
</dbReference>
<proteinExistence type="predicted"/>
<evidence type="ECO:0000313" key="1">
    <source>
        <dbReference type="EMBL" id="SSC68528.1"/>
    </source>
</evidence>
<gene>
    <name evidence="1" type="ORF">RHIZ70_4236</name>
</gene>
<dbReference type="Proteomes" id="UP000254764">
    <property type="component" value="Unassembled WGS sequence"/>
</dbReference>
<name>A0A376AL35_9HYPH</name>
<dbReference type="Pfam" id="PF08002">
    <property type="entry name" value="DUF1697"/>
    <property type="match status" value="1"/>
</dbReference>
<protein>
    <recommendedName>
        <fullName evidence="3">DUF1697 domain-containing protein</fullName>
    </recommendedName>
</protein>
<dbReference type="RefSeq" id="WP_115671175.1">
    <property type="nucleotide sequence ID" value="NZ_UEYP01000007.1"/>
</dbReference>
<dbReference type="OrthoDB" id="9806494at2"/>
<dbReference type="PANTHER" id="PTHR36439:SF1">
    <property type="entry name" value="DUF1697 DOMAIN-CONTAINING PROTEIN"/>
    <property type="match status" value="1"/>
</dbReference>
<accession>A0A376AL35</accession>
<dbReference type="EMBL" id="UEYP01000007">
    <property type="protein sequence ID" value="SSC68528.1"/>
    <property type="molecule type" value="Genomic_DNA"/>
</dbReference>